<dbReference type="PROSITE" id="PS51819">
    <property type="entry name" value="VOC"/>
    <property type="match status" value="1"/>
</dbReference>
<organism evidence="2 3">
    <name type="scientific">Candidatus Gottesmanbacteria bacterium GW2011_GWB1_49_7</name>
    <dbReference type="NCBI Taxonomy" id="1618448"/>
    <lineage>
        <taxon>Bacteria</taxon>
        <taxon>Candidatus Gottesmaniibacteriota</taxon>
    </lineage>
</organism>
<evidence type="ECO:0000313" key="3">
    <source>
        <dbReference type="Proteomes" id="UP000034588"/>
    </source>
</evidence>
<feature type="domain" description="VOC" evidence="1">
    <location>
        <begin position="7"/>
        <end position="135"/>
    </location>
</feature>
<dbReference type="AlphaFoldDB" id="A0A0G1VW84"/>
<name>A0A0G1VW84_9BACT</name>
<sequence length="141" mass="15850">MIIPGIRINTIEIPVEKLDRATEWYRDVLGIACVWSDISHALLDGMISTSEAFAIGIRVLLVETRDVSRLVFSNSKTKVIHSVIDFQTEDIDIFHKYLKSKNVNVDVLGLPGNDWAPRGFGFFDSEGNRLGAYSYSSNQEN</sequence>
<evidence type="ECO:0000313" key="2">
    <source>
        <dbReference type="EMBL" id="KKW10580.1"/>
    </source>
</evidence>
<dbReference type="Proteomes" id="UP000034588">
    <property type="component" value="Unassembled WGS sequence"/>
</dbReference>
<dbReference type="Pfam" id="PF00903">
    <property type="entry name" value="Glyoxalase"/>
    <property type="match status" value="1"/>
</dbReference>
<dbReference type="InterPro" id="IPR037523">
    <property type="entry name" value="VOC_core"/>
</dbReference>
<accession>A0A0G1VW84</accession>
<proteinExistence type="predicted"/>
<dbReference type="EMBL" id="LCQD01000034">
    <property type="protein sequence ID" value="KKW10580.1"/>
    <property type="molecule type" value="Genomic_DNA"/>
</dbReference>
<protein>
    <recommendedName>
        <fullName evidence="1">VOC domain-containing protein</fullName>
    </recommendedName>
</protein>
<dbReference type="SUPFAM" id="SSF54593">
    <property type="entry name" value="Glyoxalase/Bleomycin resistance protein/Dihydroxybiphenyl dioxygenase"/>
    <property type="match status" value="1"/>
</dbReference>
<reference evidence="2 3" key="1">
    <citation type="journal article" date="2015" name="Nature">
        <title>rRNA introns, odd ribosomes, and small enigmatic genomes across a large radiation of phyla.</title>
        <authorList>
            <person name="Brown C.T."/>
            <person name="Hug L.A."/>
            <person name="Thomas B.C."/>
            <person name="Sharon I."/>
            <person name="Castelle C.J."/>
            <person name="Singh A."/>
            <person name="Wilkins M.J."/>
            <person name="Williams K.H."/>
            <person name="Banfield J.F."/>
        </authorList>
    </citation>
    <scope>NUCLEOTIDE SEQUENCE [LARGE SCALE GENOMIC DNA]</scope>
</reference>
<dbReference type="InterPro" id="IPR029068">
    <property type="entry name" value="Glyas_Bleomycin-R_OHBP_Dase"/>
</dbReference>
<gene>
    <name evidence="2" type="ORF">UY48_C0034G0010</name>
</gene>
<evidence type="ECO:0000259" key="1">
    <source>
        <dbReference type="PROSITE" id="PS51819"/>
    </source>
</evidence>
<dbReference type="InterPro" id="IPR004360">
    <property type="entry name" value="Glyas_Fos-R_dOase_dom"/>
</dbReference>
<dbReference type="CDD" id="cd06587">
    <property type="entry name" value="VOC"/>
    <property type="match status" value="1"/>
</dbReference>
<dbReference type="Gene3D" id="3.10.180.10">
    <property type="entry name" value="2,3-Dihydroxybiphenyl 1,2-Dioxygenase, domain 1"/>
    <property type="match status" value="1"/>
</dbReference>
<comment type="caution">
    <text evidence="2">The sequence shown here is derived from an EMBL/GenBank/DDBJ whole genome shotgun (WGS) entry which is preliminary data.</text>
</comment>